<dbReference type="PANTHER" id="PTHR23501:SF191">
    <property type="entry name" value="VACUOLAR BASIC AMINO ACID TRANSPORTER 4"/>
    <property type="match status" value="1"/>
</dbReference>
<comment type="caution">
    <text evidence="8">The sequence shown here is derived from an EMBL/GenBank/DDBJ whole genome shotgun (WGS) entry which is preliminary data.</text>
</comment>
<evidence type="ECO:0000259" key="7">
    <source>
        <dbReference type="PROSITE" id="PS50850"/>
    </source>
</evidence>
<evidence type="ECO:0000256" key="5">
    <source>
        <dbReference type="ARBA" id="ARBA00023136"/>
    </source>
</evidence>
<dbReference type="SUPFAM" id="SSF103473">
    <property type="entry name" value="MFS general substrate transporter"/>
    <property type="match status" value="1"/>
</dbReference>
<dbReference type="PROSITE" id="PS50850">
    <property type="entry name" value="MFS"/>
    <property type="match status" value="1"/>
</dbReference>
<dbReference type="Proteomes" id="UP000268093">
    <property type="component" value="Unassembled WGS sequence"/>
</dbReference>
<dbReference type="Gene3D" id="1.20.1720.10">
    <property type="entry name" value="Multidrug resistance protein D"/>
    <property type="match status" value="1"/>
</dbReference>
<accession>A0A433D2J5</accession>
<proteinExistence type="predicted"/>
<feature type="transmembrane region" description="Helical" evidence="6">
    <location>
        <begin position="20"/>
        <end position="39"/>
    </location>
</feature>
<dbReference type="InterPro" id="IPR020846">
    <property type="entry name" value="MFS_dom"/>
</dbReference>
<evidence type="ECO:0000256" key="2">
    <source>
        <dbReference type="ARBA" id="ARBA00022448"/>
    </source>
</evidence>
<comment type="subcellular location">
    <subcellularLocation>
        <location evidence="1">Endomembrane system</location>
        <topology evidence="1">Multi-pass membrane protein</topology>
    </subcellularLocation>
</comment>
<keyword evidence="5 6" id="KW-0472">Membrane</keyword>
<keyword evidence="9" id="KW-1185">Reference proteome</keyword>
<evidence type="ECO:0000313" key="8">
    <source>
        <dbReference type="EMBL" id="RUP45055.1"/>
    </source>
</evidence>
<dbReference type="GO" id="GO:0012505">
    <property type="term" value="C:endomembrane system"/>
    <property type="evidence" value="ECO:0007669"/>
    <property type="project" value="UniProtKB-SubCell"/>
</dbReference>
<evidence type="ECO:0000256" key="3">
    <source>
        <dbReference type="ARBA" id="ARBA00022692"/>
    </source>
</evidence>
<keyword evidence="2" id="KW-0813">Transport</keyword>
<dbReference type="InterPro" id="IPR011701">
    <property type="entry name" value="MFS"/>
</dbReference>
<dbReference type="OrthoDB" id="10021397at2759"/>
<dbReference type="GO" id="GO:0005886">
    <property type="term" value="C:plasma membrane"/>
    <property type="evidence" value="ECO:0007669"/>
    <property type="project" value="TreeGrafter"/>
</dbReference>
<feature type="domain" description="Major facilitator superfamily (MFS) profile" evidence="7">
    <location>
        <begin position="1"/>
        <end position="91"/>
    </location>
</feature>
<organism evidence="8 9">
    <name type="scientific">Jimgerdemannia flammicorona</name>
    <dbReference type="NCBI Taxonomy" id="994334"/>
    <lineage>
        <taxon>Eukaryota</taxon>
        <taxon>Fungi</taxon>
        <taxon>Fungi incertae sedis</taxon>
        <taxon>Mucoromycota</taxon>
        <taxon>Mucoromycotina</taxon>
        <taxon>Endogonomycetes</taxon>
        <taxon>Endogonales</taxon>
        <taxon>Endogonaceae</taxon>
        <taxon>Jimgerdemannia</taxon>
    </lineage>
</organism>
<dbReference type="EMBL" id="RBNI01007884">
    <property type="protein sequence ID" value="RUP45055.1"/>
    <property type="molecule type" value="Genomic_DNA"/>
</dbReference>
<sequence>MTIISTALPKIASEFNALDQIAWVGTSYMLTSTCFQPLYGKFSDIFGRKSVFLFAIAVFEIGSVLSGTAQNMIMLIVFRAIQGVGGGGISK</sequence>
<evidence type="ECO:0000313" key="9">
    <source>
        <dbReference type="Proteomes" id="UP000268093"/>
    </source>
</evidence>
<protein>
    <submittedName>
        <fullName evidence="8">Major facilitator superfamily domain-containing protein</fullName>
    </submittedName>
</protein>
<feature type="transmembrane region" description="Helical" evidence="6">
    <location>
        <begin position="51"/>
        <end position="81"/>
    </location>
</feature>
<evidence type="ECO:0000256" key="1">
    <source>
        <dbReference type="ARBA" id="ARBA00004127"/>
    </source>
</evidence>
<reference evidence="8 9" key="1">
    <citation type="journal article" date="2018" name="New Phytol.">
        <title>Phylogenomics of Endogonaceae and evolution of mycorrhizas within Mucoromycota.</title>
        <authorList>
            <person name="Chang Y."/>
            <person name="Desiro A."/>
            <person name="Na H."/>
            <person name="Sandor L."/>
            <person name="Lipzen A."/>
            <person name="Clum A."/>
            <person name="Barry K."/>
            <person name="Grigoriev I.V."/>
            <person name="Martin F.M."/>
            <person name="Stajich J.E."/>
            <person name="Smith M.E."/>
            <person name="Bonito G."/>
            <person name="Spatafora J.W."/>
        </authorList>
    </citation>
    <scope>NUCLEOTIDE SEQUENCE [LARGE SCALE GENOMIC DNA]</scope>
    <source>
        <strain evidence="8 9">GMNB39</strain>
    </source>
</reference>
<evidence type="ECO:0000256" key="6">
    <source>
        <dbReference type="SAM" id="Phobius"/>
    </source>
</evidence>
<gene>
    <name evidence="8" type="ORF">BC936DRAFT_148669</name>
</gene>
<dbReference type="GO" id="GO:0022857">
    <property type="term" value="F:transmembrane transporter activity"/>
    <property type="evidence" value="ECO:0007669"/>
    <property type="project" value="InterPro"/>
</dbReference>
<evidence type="ECO:0000256" key="4">
    <source>
        <dbReference type="ARBA" id="ARBA00022989"/>
    </source>
</evidence>
<dbReference type="PANTHER" id="PTHR23501">
    <property type="entry name" value="MAJOR FACILITATOR SUPERFAMILY"/>
    <property type="match status" value="1"/>
</dbReference>
<name>A0A433D2J5_9FUNG</name>
<keyword evidence="4 6" id="KW-1133">Transmembrane helix</keyword>
<dbReference type="Pfam" id="PF07690">
    <property type="entry name" value="MFS_1"/>
    <property type="match status" value="1"/>
</dbReference>
<dbReference type="AlphaFoldDB" id="A0A433D2J5"/>
<keyword evidence="3 6" id="KW-0812">Transmembrane</keyword>
<dbReference type="InterPro" id="IPR036259">
    <property type="entry name" value="MFS_trans_sf"/>
</dbReference>